<comment type="caution">
    <text evidence="1">The sequence shown here is derived from an EMBL/GenBank/DDBJ whole genome shotgun (WGS) entry which is preliminary data.</text>
</comment>
<keyword evidence="2" id="KW-1185">Reference proteome</keyword>
<accession>A0A934PQ64</accession>
<dbReference type="Proteomes" id="UP000609172">
    <property type="component" value="Unassembled WGS sequence"/>
</dbReference>
<organism evidence="1 2">
    <name type="scientific">Flavobacterium agrisoli</name>
    <dbReference type="NCBI Taxonomy" id="2793066"/>
    <lineage>
        <taxon>Bacteria</taxon>
        <taxon>Pseudomonadati</taxon>
        <taxon>Bacteroidota</taxon>
        <taxon>Flavobacteriia</taxon>
        <taxon>Flavobacteriales</taxon>
        <taxon>Flavobacteriaceae</taxon>
        <taxon>Flavobacterium</taxon>
    </lineage>
</organism>
<evidence type="ECO:0000313" key="1">
    <source>
        <dbReference type="EMBL" id="MBK0370566.1"/>
    </source>
</evidence>
<reference evidence="1" key="1">
    <citation type="submission" date="2020-12" db="EMBL/GenBank/DDBJ databases">
        <title>Bacterial novel species Flavobacterium sp. SE-1-e isolated from soil.</title>
        <authorList>
            <person name="Jung H.-Y."/>
        </authorList>
    </citation>
    <scope>NUCLEOTIDE SEQUENCE</scope>
    <source>
        <strain evidence="1">SE-1-e</strain>
    </source>
</reference>
<dbReference type="AlphaFoldDB" id="A0A934PQ64"/>
<dbReference type="RefSeq" id="WP_200106701.1">
    <property type="nucleotide sequence ID" value="NZ_JAEHFV010000005.1"/>
</dbReference>
<name>A0A934PQ64_9FLAO</name>
<proteinExistence type="predicted"/>
<dbReference type="EMBL" id="JAEHFV010000005">
    <property type="protein sequence ID" value="MBK0370566.1"/>
    <property type="molecule type" value="Genomic_DNA"/>
</dbReference>
<dbReference type="InterPro" id="IPR026349">
    <property type="entry name" value="CHP04255"/>
</dbReference>
<dbReference type="NCBIfam" id="TIGR04255">
    <property type="entry name" value="sporadTIGR04255"/>
    <property type="match status" value="1"/>
</dbReference>
<gene>
    <name evidence="1" type="ORF">I5M07_12075</name>
</gene>
<sequence length="234" mass="26849">MTLPKSINPCPIVDALFEIRFTTKIHPSAVFGIVYNALQQDFPKVENLPVLQLPEAVRTTDPNLKFKPHYRISNNKFVTQIGPEVITISSFPKYLGWTQFSNQILSILDRIEEVGIVDSVERIGIRYINFFENNIFKDIDLKICIGQNDIAYKNTIIRTEIEQVSFKSSLQVANNVNLNNRVGSIIDIDTFTESNLNDFFKQKSELISKGHSLEKELFFSLLKVDFLKTLNPIY</sequence>
<protein>
    <submittedName>
        <fullName evidence="1">TIGR04255 family protein</fullName>
    </submittedName>
</protein>
<evidence type="ECO:0000313" key="2">
    <source>
        <dbReference type="Proteomes" id="UP000609172"/>
    </source>
</evidence>